<organism evidence="1 2">
    <name type="scientific">Fervidibacillus albus</name>
    <dbReference type="NCBI Taxonomy" id="2980026"/>
    <lineage>
        <taxon>Bacteria</taxon>
        <taxon>Bacillati</taxon>
        <taxon>Bacillota</taxon>
        <taxon>Bacilli</taxon>
        <taxon>Bacillales</taxon>
        <taxon>Bacillaceae</taxon>
        <taxon>Fervidibacillus</taxon>
    </lineage>
</organism>
<proteinExistence type="predicted"/>
<dbReference type="EMBL" id="CP106878">
    <property type="protein sequence ID" value="WAA08732.1"/>
    <property type="molecule type" value="Genomic_DNA"/>
</dbReference>
<dbReference type="SUPFAM" id="SSF56059">
    <property type="entry name" value="Glutathione synthetase ATP-binding domain-like"/>
    <property type="match status" value="1"/>
</dbReference>
<dbReference type="RefSeq" id="WP_275416515.1">
    <property type="nucleotide sequence ID" value="NZ_CP106878.1"/>
</dbReference>
<reference evidence="1" key="1">
    <citation type="submission" date="2022-09" db="EMBL/GenBank/DDBJ databases">
        <title>Complete Genomes of Fervidibacillus albus and Fervidibacillus halotolerans isolated from tidal flat sediments.</title>
        <authorList>
            <person name="Kwon K.K."/>
            <person name="Yang S.-H."/>
            <person name="Park M.J."/>
            <person name="Oh H.-M."/>
        </authorList>
    </citation>
    <scope>NUCLEOTIDE SEQUENCE</scope>
    <source>
        <strain evidence="1">MEBiC13591</strain>
    </source>
</reference>
<dbReference type="AlphaFoldDB" id="A0A9E8RWS5"/>
<sequence length="467" mass="54071">MNKHFRIETVPDERPFLYYPKKLDFDETFDYVGFGSLVSAAEVRPHNRERKTITISSALQHLLHIPNIPLKLHLFPTNQTLFLGPIVGIFTAGFTNFSQLPLGNRSYQFAKFFPVGSEIGVFPILFGVQHINWEKGIVNGYVFHENQWKEIDVPLPNVIYDRLPNRKVEQLRKIREAKIKLSEEYVIPFYNPGFFSKMDVYQKLLQYPKTEQYLPKTVLFQTESDLKKMLEEFEFVYVKPNEGSLGNGVYQIKRIGKDLFCRFRDERNENRLVKLSSVKGVIRHLFEEKTDGTYVIQQGVFLVKRNECPLDFRVHTNKGKSGKWYVTAIAAKIASRSGATTHLLSGGSVQTVKDLFPDKKEQDRNIYPLIESALILSKQLDKQYNGQLAEIGFDLGIDEHGKVWMFEANSKPGRSIFNHPQLQKYERIIQKCLLSYGVTLTENVLLQPEKFFEEDIPADRLKKSSLF</sequence>
<dbReference type="InterPro" id="IPR026838">
    <property type="entry name" value="YheC/D"/>
</dbReference>
<dbReference type="Proteomes" id="UP001164718">
    <property type="component" value="Chromosome"/>
</dbReference>
<protein>
    <submittedName>
        <fullName evidence="1">YheC/YheD family protein</fullName>
    </submittedName>
</protein>
<keyword evidence="2" id="KW-1185">Reference proteome</keyword>
<dbReference type="Pfam" id="PF14398">
    <property type="entry name" value="ATPgrasp_YheCD"/>
    <property type="match status" value="1"/>
</dbReference>
<evidence type="ECO:0000313" key="1">
    <source>
        <dbReference type="EMBL" id="WAA08732.1"/>
    </source>
</evidence>
<evidence type="ECO:0000313" key="2">
    <source>
        <dbReference type="Proteomes" id="UP001164718"/>
    </source>
</evidence>
<name>A0A9E8RWS5_9BACI</name>
<accession>A0A9E8RWS5</accession>
<dbReference type="KEGG" id="faf:OE104_08785"/>
<gene>
    <name evidence="1" type="ORF">OE104_08785</name>
</gene>